<dbReference type="SUPFAM" id="SSF51366">
    <property type="entry name" value="Ribulose-phoshate binding barrel"/>
    <property type="match status" value="1"/>
</dbReference>
<organism evidence="12 13">
    <name type="scientific">Candidatus Desulfatibia vada</name>
    <dbReference type="NCBI Taxonomy" id="2841696"/>
    <lineage>
        <taxon>Bacteria</taxon>
        <taxon>Pseudomonadati</taxon>
        <taxon>Thermodesulfobacteriota</taxon>
        <taxon>Desulfobacteria</taxon>
        <taxon>Desulfobacterales</taxon>
        <taxon>Desulfobacterales incertae sedis</taxon>
        <taxon>Candidatus Desulfatibia</taxon>
    </lineage>
</organism>
<dbReference type="PANTHER" id="PTHR43090">
    <property type="entry name" value="1-(5-PHOSPHORIBOSYL)-5-[(5-PHOSPHORIBOSYLAMINO)METHYLIDENEAMINO] IMIDAZOLE-4-CARBOXAMIDE ISOMERASE"/>
    <property type="match status" value="1"/>
</dbReference>
<evidence type="ECO:0000256" key="10">
    <source>
        <dbReference type="RuleBase" id="RU003657"/>
    </source>
</evidence>
<dbReference type="InterPro" id="IPR011060">
    <property type="entry name" value="RibuloseP-bd_barrel"/>
</dbReference>
<dbReference type="InterPro" id="IPR044524">
    <property type="entry name" value="Isoase_HisA-like"/>
</dbReference>
<evidence type="ECO:0000256" key="8">
    <source>
        <dbReference type="ARBA" id="ARBA00023235"/>
    </source>
</evidence>
<dbReference type="EMBL" id="JACNIG010000234">
    <property type="protein sequence ID" value="MBC8432585.1"/>
    <property type="molecule type" value="Genomic_DNA"/>
</dbReference>
<sequence>MLIIPAVDIKNGKCVRLFQGRFDSETVFSDDPAAMAKRWENEGAEIIHVIDLDGAVGKSPQNLNSIERIIESVEAYIQVGGGIRTAKTAKMYLDLGVKRVIIGTEAIKNPKFVKDACKAFPDQIVVGIDARDGLVAIEGWTETTRIKAVDLARRFEDCGVAAINFTDIHRDGMETGPNIEATRRIAEAVSIPVVASGGVSTIEDIKKLMPLEAVGVVGVITGRALYSGSLSLKEAIEVATLTERKQNRERS</sequence>
<evidence type="ECO:0000256" key="9">
    <source>
        <dbReference type="HAMAP-Rule" id="MF_01014"/>
    </source>
</evidence>
<dbReference type="EC" id="5.3.1.16" evidence="9 11"/>
<comment type="subcellular location">
    <subcellularLocation>
        <location evidence="2 9 11">Cytoplasm</location>
    </subcellularLocation>
</comment>
<name>A0A8J6P5G7_9BACT</name>
<dbReference type="Pfam" id="PF00977">
    <property type="entry name" value="His_biosynth"/>
    <property type="match status" value="1"/>
</dbReference>
<dbReference type="Gene3D" id="3.20.20.70">
    <property type="entry name" value="Aldolase class I"/>
    <property type="match status" value="1"/>
</dbReference>
<keyword evidence="8 9" id="KW-0413">Isomerase</keyword>
<evidence type="ECO:0000256" key="2">
    <source>
        <dbReference type="ARBA" id="ARBA00004496"/>
    </source>
</evidence>
<gene>
    <name evidence="9 12" type="primary">hisA</name>
    <name evidence="12" type="ORF">H8D96_11795</name>
</gene>
<evidence type="ECO:0000256" key="4">
    <source>
        <dbReference type="ARBA" id="ARBA00009667"/>
    </source>
</evidence>
<dbReference type="InterPro" id="IPR006063">
    <property type="entry name" value="HisA_bact_arch"/>
</dbReference>
<reference evidence="12 13" key="1">
    <citation type="submission" date="2020-08" db="EMBL/GenBank/DDBJ databases">
        <title>Bridging the membrane lipid divide: bacteria of the FCB group superphylum have the potential to synthesize archaeal ether lipids.</title>
        <authorList>
            <person name="Villanueva L."/>
            <person name="Von Meijenfeldt F.A.B."/>
            <person name="Westbye A.B."/>
            <person name="Yadav S."/>
            <person name="Hopmans E.C."/>
            <person name="Dutilh B.E."/>
            <person name="Sinninghe Damste J.S."/>
        </authorList>
    </citation>
    <scope>NUCLEOTIDE SEQUENCE [LARGE SCALE GENOMIC DNA]</scope>
    <source>
        <strain evidence="12">NIOZ-UU17</strain>
    </source>
</reference>
<comment type="caution">
    <text evidence="12">The sequence shown here is derived from an EMBL/GenBank/DDBJ whole genome shotgun (WGS) entry which is preliminary data.</text>
</comment>
<dbReference type="GO" id="GO:0003949">
    <property type="term" value="F:1-(5-phosphoribosyl)-5-[(5-phosphoribosylamino)methylideneamino]imidazole-4-carboxamide isomerase activity"/>
    <property type="evidence" value="ECO:0007669"/>
    <property type="project" value="UniProtKB-UniRule"/>
</dbReference>
<evidence type="ECO:0000256" key="3">
    <source>
        <dbReference type="ARBA" id="ARBA00005133"/>
    </source>
</evidence>
<comment type="catalytic activity">
    <reaction evidence="1 9 11">
        <text>1-(5-phospho-beta-D-ribosyl)-5-[(5-phospho-beta-D-ribosylamino)methylideneamino]imidazole-4-carboxamide = 5-[(5-phospho-1-deoxy-D-ribulos-1-ylimino)methylamino]-1-(5-phospho-beta-D-ribosyl)imidazole-4-carboxamide</text>
        <dbReference type="Rhea" id="RHEA:15469"/>
        <dbReference type="ChEBI" id="CHEBI:58435"/>
        <dbReference type="ChEBI" id="CHEBI:58525"/>
        <dbReference type="EC" id="5.3.1.16"/>
    </reaction>
</comment>
<dbReference type="Proteomes" id="UP000605201">
    <property type="component" value="Unassembled WGS sequence"/>
</dbReference>
<dbReference type="CDD" id="cd04732">
    <property type="entry name" value="HisA"/>
    <property type="match status" value="1"/>
</dbReference>
<dbReference type="HAMAP" id="MF_01014">
    <property type="entry name" value="HisA"/>
    <property type="match status" value="1"/>
</dbReference>
<dbReference type="NCBIfam" id="NF010112">
    <property type="entry name" value="PRK13585.1"/>
    <property type="match status" value="1"/>
</dbReference>
<dbReference type="PANTHER" id="PTHR43090:SF2">
    <property type="entry name" value="1-(5-PHOSPHORIBOSYL)-5-[(5-PHOSPHORIBOSYLAMINO)METHYLIDENEAMINO] IMIDAZOLE-4-CARBOXAMIDE ISOMERASE"/>
    <property type="match status" value="1"/>
</dbReference>
<comment type="pathway">
    <text evidence="3 9 11">Amino-acid biosynthesis; L-histidine biosynthesis; L-histidine from 5-phospho-alpha-D-ribose 1-diphosphate: step 4/9.</text>
</comment>
<keyword evidence="6 9" id="KW-0028">Amino-acid biosynthesis</keyword>
<dbReference type="InterPro" id="IPR013785">
    <property type="entry name" value="Aldolase_TIM"/>
</dbReference>
<evidence type="ECO:0000313" key="12">
    <source>
        <dbReference type="EMBL" id="MBC8432585.1"/>
    </source>
</evidence>
<dbReference type="GO" id="GO:0000105">
    <property type="term" value="P:L-histidine biosynthetic process"/>
    <property type="evidence" value="ECO:0007669"/>
    <property type="project" value="UniProtKB-UniRule"/>
</dbReference>
<proteinExistence type="inferred from homology"/>
<dbReference type="GO" id="GO:0000162">
    <property type="term" value="P:L-tryptophan biosynthetic process"/>
    <property type="evidence" value="ECO:0007669"/>
    <property type="project" value="TreeGrafter"/>
</dbReference>
<keyword evidence="5 9" id="KW-0963">Cytoplasm</keyword>
<evidence type="ECO:0000313" key="13">
    <source>
        <dbReference type="Proteomes" id="UP000605201"/>
    </source>
</evidence>
<feature type="active site" description="Proton acceptor" evidence="9">
    <location>
        <position position="8"/>
    </location>
</feature>
<feature type="active site" description="Proton donor" evidence="9">
    <location>
        <position position="129"/>
    </location>
</feature>
<dbReference type="GO" id="GO:0005737">
    <property type="term" value="C:cytoplasm"/>
    <property type="evidence" value="ECO:0007669"/>
    <property type="project" value="UniProtKB-SubCell"/>
</dbReference>
<evidence type="ECO:0000256" key="7">
    <source>
        <dbReference type="ARBA" id="ARBA00023102"/>
    </source>
</evidence>
<dbReference type="NCBIfam" id="TIGR00007">
    <property type="entry name" value="1-(5-phosphoribosyl)-5-[(5-phosphoribosylamino)methylideneamino]imidazole-4-carboxamide isomerase"/>
    <property type="match status" value="1"/>
</dbReference>
<protein>
    <recommendedName>
        <fullName evidence="9 11">1-(5-phosphoribosyl)-5-[(5-phosphoribosylamino)methylideneamino] imidazole-4-carboxamide isomerase</fullName>
        <ecNumber evidence="9 11">5.3.1.16</ecNumber>
    </recommendedName>
    <alternativeName>
        <fullName evidence="9">Phosphoribosylformimino-5-aminoimidazole carboxamide ribotide isomerase</fullName>
    </alternativeName>
</protein>
<evidence type="ECO:0000256" key="1">
    <source>
        <dbReference type="ARBA" id="ARBA00000901"/>
    </source>
</evidence>
<dbReference type="InterPro" id="IPR006062">
    <property type="entry name" value="His_biosynth"/>
</dbReference>
<dbReference type="FunFam" id="3.20.20.70:FF:000009">
    <property type="entry name" value="1-(5-phosphoribosyl)-5-[(5-phosphoribosylamino)methylideneamino] imidazole-4-carboxamide isomerase"/>
    <property type="match status" value="1"/>
</dbReference>
<keyword evidence="7 9" id="KW-0368">Histidine biosynthesis</keyword>
<dbReference type="InterPro" id="IPR023016">
    <property type="entry name" value="HisA/PriA"/>
</dbReference>
<evidence type="ECO:0000256" key="11">
    <source>
        <dbReference type="RuleBase" id="RU003658"/>
    </source>
</evidence>
<dbReference type="UniPathway" id="UPA00031">
    <property type="reaction ID" value="UER00009"/>
</dbReference>
<comment type="similarity">
    <text evidence="4 9 10">Belongs to the HisA/HisF family.</text>
</comment>
<dbReference type="AlphaFoldDB" id="A0A8J6P5G7"/>
<evidence type="ECO:0000256" key="5">
    <source>
        <dbReference type="ARBA" id="ARBA00022490"/>
    </source>
</evidence>
<accession>A0A8J6P5G7</accession>
<evidence type="ECO:0000256" key="6">
    <source>
        <dbReference type="ARBA" id="ARBA00022605"/>
    </source>
</evidence>